<dbReference type="SUPFAM" id="SSF51445">
    <property type="entry name" value="(Trans)glycosidases"/>
    <property type="match status" value="1"/>
</dbReference>
<dbReference type="PANTHER" id="PTHR13170">
    <property type="entry name" value="O-GLCNACASE"/>
    <property type="match status" value="1"/>
</dbReference>
<dbReference type="EMBL" id="PFFQ01000054">
    <property type="protein sequence ID" value="PIW15087.1"/>
    <property type="molecule type" value="Genomic_DNA"/>
</dbReference>
<dbReference type="PANTHER" id="PTHR13170:SF16">
    <property type="entry name" value="PROTEIN O-GLCNACASE"/>
    <property type="match status" value="1"/>
</dbReference>
<comment type="similarity">
    <text evidence="3">Belongs to the glycosyl hydrolase 84 family.</text>
</comment>
<evidence type="ECO:0000259" key="4">
    <source>
        <dbReference type="PROSITE" id="PS52009"/>
    </source>
</evidence>
<dbReference type="Proteomes" id="UP000231019">
    <property type="component" value="Unassembled WGS sequence"/>
</dbReference>
<dbReference type="GO" id="GO:0015929">
    <property type="term" value="F:hexosaminidase activity"/>
    <property type="evidence" value="ECO:0007669"/>
    <property type="project" value="UniProtKB-ARBA"/>
</dbReference>
<reference evidence="5 6" key="1">
    <citation type="submission" date="2017-09" db="EMBL/GenBank/DDBJ databases">
        <title>Depth-based differentiation of microbial function through sediment-hosted aquifers and enrichment of novel symbionts in the deep terrestrial subsurface.</title>
        <authorList>
            <person name="Probst A.J."/>
            <person name="Ladd B."/>
            <person name="Jarett J.K."/>
            <person name="Geller-Mcgrath D.E."/>
            <person name="Sieber C.M."/>
            <person name="Emerson J.B."/>
            <person name="Anantharaman K."/>
            <person name="Thomas B.C."/>
            <person name="Malmstrom R."/>
            <person name="Stieglmeier M."/>
            <person name="Klingl A."/>
            <person name="Woyke T."/>
            <person name="Ryan C.M."/>
            <person name="Banfield J.F."/>
        </authorList>
    </citation>
    <scope>NUCLEOTIDE SEQUENCE [LARGE SCALE GENOMIC DNA]</scope>
    <source>
        <strain evidence="5">CG17_big_fil_post_rev_8_21_14_2_50_48_46</strain>
    </source>
</reference>
<organism evidence="5 6">
    <name type="scientific">bacterium (Candidatus Blackallbacteria) CG17_big_fil_post_rev_8_21_14_2_50_48_46</name>
    <dbReference type="NCBI Taxonomy" id="2014261"/>
    <lineage>
        <taxon>Bacteria</taxon>
        <taxon>Candidatus Blackallbacteria</taxon>
    </lineage>
</organism>
<dbReference type="AlphaFoldDB" id="A0A2M7G0C6"/>
<name>A0A2M7G0C6_9BACT</name>
<feature type="active site" description="Proton donor" evidence="3">
    <location>
        <position position="126"/>
    </location>
</feature>
<gene>
    <name evidence="5" type="ORF">COW36_19385</name>
</gene>
<dbReference type="InterPro" id="IPR011496">
    <property type="entry name" value="O-GlcNAcase_cat"/>
</dbReference>
<evidence type="ECO:0000256" key="2">
    <source>
        <dbReference type="ARBA" id="ARBA00023295"/>
    </source>
</evidence>
<dbReference type="InterPro" id="IPR017853">
    <property type="entry name" value="GH"/>
</dbReference>
<proteinExistence type="inferred from homology"/>
<protein>
    <submittedName>
        <fullName evidence="5">Hyaluronidase</fullName>
    </submittedName>
</protein>
<dbReference type="GO" id="GO:1901135">
    <property type="term" value="P:carbohydrate derivative metabolic process"/>
    <property type="evidence" value="ECO:0007669"/>
    <property type="project" value="UniProtKB-ARBA"/>
</dbReference>
<feature type="domain" description="GH84" evidence="4">
    <location>
        <begin position="11"/>
        <end position="283"/>
    </location>
</feature>
<dbReference type="Pfam" id="PF07555">
    <property type="entry name" value="NAGidase"/>
    <property type="match status" value="1"/>
</dbReference>
<sequence>MPSSGSAARLPELGLIEGYYGTPWSWQERHENMSFLAAAGYRFFLYAPKADAGLRREWQRPFSDSHFAALEKFSQACQTQGVRFGMGLSPYEIYLDFNAEAQQALAAKLEAFNRLGVRDLALLFDDMRGDIPQLAQKQIEIVHWAAERSQADRILVCPSYYSDDPVLDKVFGQRDPDYLSRLGQGLDPAIEIFWTGEEVCSRAFSVGHLRRVAQELNRKPFLWDNYPVNDGQRMSQYLYLRGFTGRPAKIADEISAHGINPALQPTLTRIPALSLIESYLQGENYEYRAAGHRAARQVLGPELGDLLHEDLLTLQDIGLDRLAEKAAWLRERYSGQTHPGAREILRWLDGAYRISQEMVQTQ</sequence>
<dbReference type="Gene3D" id="3.20.20.80">
    <property type="entry name" value="Glycosidases"/>
    <property type="match status" value="1"/>
</dbReference>
<evidence type="ECO:0000313" key="6">
    <source>
        <dbReference type="Proteomes" id="UP000231019"/>
    </source>
</evidence>
<comment type="caution">
    <text evidence="5">The sequence shown here is derived from an EMBL/GenBank/DDBJ whole genome shotgun (WGS) entry which is preliminary data.</text>
</comment>
<keyword evidence="1 3" id="KW-0378">Hydrolase</keyword>
<dbReference type="InterPro" id="IPR051822">
    <property type="entry name" value="Glycosyl_Hydrolase_84"/>
</dbReference>
<accession>A0A2M7G0C6</accession>
<evidence type="ECO:0000313" key="5">
    <source>
        <dbReference type="EMBL" id="PIW15087.1"/>
    </source>
</evidence>
<dbReference type="PROSITE" id="PS52009">
    <property type="entry name" value="GH84"/>
    <property type="match status" value="1"/>
</dbReference>
<evidence type="ECO:0000256" key="1">
    <source>
        <dbReference type="ARBA" id="ARBA00022801"/>
    </source>
</evidence>
<evidence type="ECO:0000256" key="3">
    <source>
        <dbReference type="PROSITE-ProRule" id="PRU01353"/>
    </source>
</evidence>
<keyword evidence="2 3" id="KW-0326">Glycosidase</keyword>